<sequence length="94" mass="10704">QCKYQRRKLKGLVQWCKYSIPQVATLSSPLHALLHHNSNYQFTNNHRKAFNSIKKALTSSPFLCYTVYNGKAQFAMQTDASATAMSAILYQESD</sequence>
<proteinExistence type="predicted"/>
<dbReference type="InterPro" id="IPR043502">
    <property type="entry name" value="DNA/RNA_pol_sf"/>
</dbReference>
<evidence type="ECO:0000313" key="3">
    <source>
        <dbReference type="WBParaSite" id="nRc.2.0.1.t34093-RA"/>
    </source>
</evidence>
<dbReference type="AlphaFoldDB" id="A0A915K6Y0"/>
<evidence type="ECO:0000259" key="1">
    <source>
        <dbReference type="Pfam" id="PF17919"/>
    </source>
</evidence>
<organism evidence="2 3">
    <name type="scientific">Romanomermis culicivorax</name>
    <name type="common">Nematode worm</name>
    <dbReference type="NCBI Taxonomy" id="13658"/>
    <lineage>
        <taxon>Eukaryota</taxon>
        <taxon>Metazoa</taxon>
        <taxon>Ecdysozoa</taxon>
        <taxon>Nematoda</taxon>
        <taxon>Enoplea</taxon>
        <taxon>Dorylaimia</taxon>
        <taxon>Mermithida</taxon>
        <taxon>Mermithoidea</taxon>
        <taxon>Mermithidae</taxon>
        <taxon>Romanomermis</taxon>
    </lineage>
</organism>
<protein>
    <submittedName>
        <fullName evidence="3">Reverse transcriptase/retrotransposon-derived protein RNase H-like domain-containing protein</fullName>
    </submittedName>
</protein>
<dbReference type="Gene3D" id="3.30.70.270">
    <property type="match status" value="1"/>
</dbReference>
<feature type="domain" description="Reverse transcriptase/retrotransposon-derived protein RNase H-like" evidence="1">
    <location>
        <begin position="42"/>
        <end position="94"/>
    </location>
</feature>
<dbReference type="PANTHER" id="PTHR37984:SF9">
    <property type="entry name" value="INTEGRASE CATALYTIC DOMAIN-CONTAINING PROTEIN"/>
    <property type="match status" value="1"/>
</dbReference>
<evidence type="ECO:0000313" key="2">
    <source>
        <dbReference type="Proteomes" id="UP000887565"/>
    </source>
</evidence>
<dbReference type="WBParaSite" id="nRc.2.0.1.t34093-RA">
    <property type="protein sequence ID" value="nRc.2.0.1.t34093-RA"/>
    <property type="gene ID" value="nRc.2.0.1.g34093"/>
</dbReference>
<reference evidence="3" key="1">
    <citation type="submission" date="2022-11" db="UniProtKB">
        <authorList>
            <consortium name="WormBaseParasite"/>
        </authorList>
    </citation>
    <scope>IDENTIFICATION</scope>
</reference>
<dbReference type="InterPro" id="IPR043128">
    <property type="entry name" value="Rev_trsase/Diguanyl_cyclase"/>
</dbReference>
<dbReference type="InterPro" id="IPR050951">
    <property type="entry name" value="Retrovirus_Pol_polyprotein"/>
</dbReference>
<dbReference type="InterPro" id="IPR041577">
    <property type="entry name" value="RT_RNaseH_2"/>
</dbReference>
<keyword evidence="2" id="KW-1185">Reference proteome</keyword>
<dbReference type="Pfam" id="PF17919">
    <property type="entry name" value="RT_RNaseH_2"/>
    <property type="match status" value="1"/>
</dbReference>
<dbReference type="PANTHER" id="PTHR37984">
    <property type="entry name" value="PROTEIN CBG26694"/>
    <property type="match status" value="1"/>
</dbReference>
<name>A0A915K6Y0_ROMCU</name>
<dbReference type="Proteomes" id="UP000887565">
    <property type="component" value="Unplaced"/>
</dbReference>
<dbReference type="SUPFAM" id="SSF56672">
    <property type="entry name" value="DNA/RNA polymerases"/>
    <property type="match status" value="1"/>
</dbReference>
<accession>A0A915K6Y0</accession>